<dbReference type="CDD" id="cd07033">
    <property type="entry name" value="TPP_PYR_DXS_TK_like"/>
    <property type="match status" value="1"/>
</dbReference>
<evidence type="ECO:0000256" key="13">
    <source>
        <dbReference type="PIRSR" id="PIRSR605478-3"/>
    </source>
</evidence>
<keyword evidence="16" id="KW-0106">Calcium</keyword>
<evidence type="ECO:0000256" key="4">
    <source>
        <dbReference type="ARBA" id="ARBA00016662"/>
    </source>
</evidence>
<dbReference type="FunFam" id="3.40.50.970:FF:000003">
    <property type="entry name" value="Transketolase"/>
    <property type="match status" value="1"/>
</dbReference>
<feature type="binding site" evidence="13">
    <location>
        <position position="437"/>
    </location>
    <ligand>
        <name>thiamine diphosphate</name>
        <dbReference type="ChEBI" id="CHEBI:58937"/>
    </ligand>
</feature>
<dbReference type="SUPFAM" id="SSF52922">
    <property type="entry name" value="TK C-terminal domain-like"/>
    <property type="match status" value="1"/>
</dbReference>
<feature type="binding site" evidence="13">
    <location>
        <position position="158"/>
    </location>
    <ligand>
        <name>thiamine diphosphate</name>
        <dbReference type="ChEBI" id="CHEBI:58937"/>
    </ligand>
</feature>
<comment type="function">
    <text evidence="16">Catalyzes the transfer of a two-carbon ketol group from a ketose donor to an aldose acceptor, via a covalent intermediate with the cofactor thiamine pyrophosphate.</text>
</comment>
<evidence type="ECO:0000256" key="6">
    <source>
        <dbReference type="ARBA" id="ARBA00022723"/>
    </source>
</evidence>
<feature type="site" description="Important for catalytic activity" evidence="15">
    <location>
        <position position="28"/>
    </location>
</feature>
<dbReference type="CDD" id="cd02012">
    <property type="entry name" value="TPP_TK"/>
    <property type="match status" value="1"/>
</dbReference>
<dbReference type="GO" id="GO:0006098">
    <property type="term" value="P:pentose-phosphate shunt"/>
    <property type="evidence" value="ECO:0007669"/>
    <property type="project" value="TreeGrafter"/>
</dbReference>
<dbReference type="NCBIfam" id="TIGR00232">
    <property type="entry name" value="tktlase_bact"/>
    <property type="match status" value="1"/>
</dbReference>
<dbReference type="GO" id="GO:0004802">
    <property type="term" value="F:transketolase activity"/>
    <property type="evidence" value="ECO:0007669"/>
    <property type="project" value="UniProtKB-UniRule"/>
</dbReference>
<evidence type="ECO:0000313" key="19">
    <source>
        <dbReference type="Proteomes" id="UP000461585"/>
    </source>
</evidence>
<proteinExistence type="inferred from homology"/>
<feature type="binding site" evidence="12">
    <location>
        <position position="263"/>
    </location>
    <ligand>
        <name>substrate</name>
    </ligand>
</feature>
<protein>
    <recommendedName>
        <fullName evidence="4 10">Transketolase</fullName>
        <ecNumber evidence="3 10">2.2.1.1</ecNumber>
    </recommendedName>
</protein>
<evidence type="ECO:0000259" key="17">
    <source>
        <dbReference type="SMART" id="SM00861"/>
    </source>
</evidence>
<evidence type="ECO:0000256" key="5">
    <source>
        <dbReference type="ARBA" id="ARBA00022679"/>
    </source>
</evidence>
<evidence type="ECO:0000256" key="16">
    <source>
        <dbReference type="RuleBase" id="RU004996"/>
    </source>
</evidence>
<dbReference type="Pfam" id="PF02779">
    <property type="entry name" value="Transket_pyr"/>
    <property type="match status" value="1"/>
</dbReference>
<feature type="binding site" evidence="13">
    <location>
        <position position="68"/>
    </location>
    <ligand>
        <name>thiamine diphosphate</name>
        <dbReference type="ChEBI" id="CHEBI:58937"/>
    </ligand>
</feature>
<feature type="domain" description="Transketolase-like pyrimidine-binding" evidence="17">
    <location>
        <begin position="354"/>
        <end position="525"/>
    </location>
</feature>
<feature type="binding site" evidence="13">
    <location>
        <position position="263"/>
    </location>
    <ligand>
        <name>thiamine diphosphate</name>
        <dbReference type="ChEBI" id="CHEBI:58937"/>
    </ligand>
</feature>
<dbReference type="InterPro" id="IPR033247">
    <property type="entry name" value="Transketolase_fam"/>
</dbReference>
<comment type="similarity">
    <text evidence="1 16">Belongs to the transketolase family.</text>
</comment>
<dbReference type="InterPro" id="IPR005475">
    <property type="entry name" value="Transketolase-like_Pyr-bd"/>
</dbReference>
<feature type="binding site" evidence="12">
    <location>
        <position position="384"/>
    </location>
    <ligand>
        <name>substrate</name>
    </ligand>
</feature>
<evidence type="ECO:0000256" key="9">
    <source>
        <dbReference type="ARBA" id="ARBA00049473"/>
    </source>
</evidence>
<feature type="binding site" evidence="14">
    <location>
        <position position="187"/>
    </location>
    <ligand>
        <name>Mg(2+)</name>
        <dbReference type="ChEBI" id="CHEBI:18420"/>
    </ligand>
</feature>
<comment type="catalytic activity">
    <reaction evidence="9 16">
        <text>D-sedoheptulose 7-phosphate + D-glyceraldehyde 3-phosphate = aldehydo-D-ribose 5-phosphate + D-xylulose 5-phosphate</text>
        <dbReference type="Rhea" id="RHEA:10508"/>
        <dbReference type="ChEBI" id="CHEBI:57483"/>
        <dbReference type="ChEBI" id="CHEBI:57737"/>
        <dbReference type="ChEBI" id="CHEBI:58273"/>
        <dbReference type="ChEBI" id="CHEBI:59776"/>
        <dbReference type="EC" id="2.2.1.1"/>
    </reaction>
</comment>
<dbReference type="Pfam" id="PF22613">
    <property type="entry name" value="Transketolase_C_1"/>
    <property type="match status" value="1"/>
</dbReference>
<comment type="subunit">
    <text evidence="2 16">Homodimer.</text>
</comment>
<evidence type="ECO:0000256" key="14">
    <source>
        <dbReference type="PIRSR" id="PIRSR605478-4"/>
    </source>
</evidence>
<accession>A0A7X5HWB5</accession>
<dbReference type="InterPro" id="IPR005478">
    <property type="entry name" value="Transketolase_bac-like"/>
</dbReference>
<dbReference type="Gene3D" id="3.40.50.970">
    <property type="match status" value="2"/>
</dbReference>
<keyword evidence="8 13" id="KW-0786">Thiamine pyrophosphate</keyword>
<feature type="binding site" evidence="12">
    <location>
        <position position="357"/>
    </location>
    <ligand>
        <name>substrate</name>
    </ligand>
</feature>
<feature type="site" description="Important for catalytic activity" evidence="15">
    <location>
        <position position="263"/>
    </location>
</feature>
<reference evidence="18 19" key="1">
    <citation type="submission" date="2020-01" db="EMBL/GenBank/DDBJ databases">
        <title>Anaeroalcalibacter tamaniensis gen. nov., sp. nov., moderately halophilic strictly anaerobic fermenter bacterium from mud volcano of Taman peninsula.</title>
        <authorList>
            <person name="Frolova A."/>
            <person name="Merkel A.Y."/>
            <person name="Slobodkin A.I."/>
        </authorList>
    </citation>
    <scope>NUCLEOTIDE SEQUENCE [LARGE SCALE GENOMIC DNA]</scope>
    <source>
        <strain evidence="18 19">F-3ap</strain>
    </source>
</reference>
<evidence type="ECO:0000256" key="7">
    <source>
        <dbReference type="ARBA" id="ARBA00022842"/>
    </source>
</evidence>
<sequence>MMKNIEQLAINTIRMLSVEAVQKANSGHPGLPLGAAPMAYALWARIMKHNPQNPGWENRDRFVLSAGHGSMLLYSLLHLFGYGLSLEDLKNFRQYGSKTPGHPEYGHTAGIETTTGPLGQGIANGVGMAMAEKHLAARFNKEDLCLVDHFTYVIAGDGCMMEGISGEAASLAGTLELGKLIVLYDSNNITIEGSTDIAFRENVGKRFEAYGWQVLTVDDGNDIDAVETAVLEGKAETKRPTLVEVKTQIGYGCPPKQGKASAHGEPLGERNIQETKAFLDWQEGPFGVPSIVEAYLEGMREELSQSQDSWNELLKRYEDRHPEDWKAWKLWNSGRVEEDLLEWEEYWRFESKKAATRQNSEVVINRLSPKAPFLVGGSADLAPSTKTIMHERGDFSAENPSGSNLHFGVREHAMAAILNGMQVHGGLRTYGATFAVFSDYMKGAMRMSAIMKLPVTYVLTHDSIGVGEDGPTHQPVEQLASLRSMPNMTVFRPADGKETAAAWCHAVTKDAGPTAIVLTRQSLPQYAETGRNALKGGYILLDSKKEPEIILLASGSEVECVYEAAKLLQADGIGARAVSMPSFELFDLQPLEYQESVLPKKVTKRLAVEAASGFGWHKYLGLDGATITMDRFGECGKAEELFELFGFTAENVVKRARDLLAV</sequence>
<keyword evidence="5 16" id="KW-0808">Transferase</keyword>
<dbReference type="GO" id="GO:0046872">
    <property type="term" value="F:metal ion binding"/>
    <property type="evidence" value="ECO:0007669"/>
    <property type="project" value="UniProtKB-KW"/>
</dbReference>
<evidence type="ECO:0000256" key="11">
    <source>
        <dbReference type="PIRSR" id="PIRSR605478-1"/>
    </source>
</evidence>
<dbReference type="EMBL" id="JAAEEH010000022">
    <property type="protein sequence ID" value="NDL67845.1"/>
    <property type="molecule type" value="Genomic_DNA"/>
</dbReference>
<feature type="binding site" evidence="12">
    <location>
        <position position="473"/>
    </location>
    <ligand>
        <name>substrate</name>
    </ligand>
</feature>
<dbReference type="InterPro" id="IPR055152">
    <property type="entry name" value="Transketolase-like_C_2"/>
</dbReference>
<dbReference type="InterPro" id="IPR020826">
    <property type="entry name" value="Transketolase_BS"/>
</dbReference>
<evidence type="ECO:0000256" key="1">
    <source>
        <dbReference type="ARBA" id="ARBA00007131"/>
    </source>
</evidence>
<comment type="caution">
    <text evidence="18">The sequence shown here is derived from an EMBL/GenBank/DDBJ whole genome shotgun (WGS) entry which is preliminary data.</text>
</comment>
<dbReference type="RefSeq" id="WP_162370601.1">
    <property type="nucleotide sequence ID" value="NZ_JAAEEH010000022.1"/>
</dbReference>
<feature type="binding site" evidence="13">
    <location>
        <position position="187"/>
    </location>
    <ligand>
        <name>thiamine diphosphate</name>
        <dbReference type="ChEBI" id="CHEBI:58937"/>
    </ligand>
</feature>
<dbReference type="GO" id="GO:0005829">
    <property type="term" value="C:cytosol"/>
    <property type="evidence" value="ECO:0007669"/>
    <property type="project" value="TreeGrafter"/>
</dbReference>
<dbReference type="Proteomes" id="UP000461585">
    <property type="component" value="Unassembled WGS sequence"/>
</dbReference>
<dbReference type="InterPro" id="IPR029061">
    <property type="entry name" value="THDP-binding"/>
</dbReference>
<name>A0A7X5HWB5_9FIRM</name>
<dbReference type="InterPro" id="IPR009014">
    <property type="entry name" value="Transketo_C/PFOR_II"/>
</dbReference>
<comment type="cofactor">
    <cofactor evidence="16">
        <name>Mg(2+)</name>
        <dbReference type="ChEBI" id="CHEBI:18420"/>
    </cofactor>
    <cofactor evidence="16">
        <name>Ca(2+)</name>
        <dbReference type="ChEBI" id="CHEBI:29108"/>
    </cofactor>
    <cofactor evidence="16">
        <name>Mn(2+)</name>
        <dbReference type="ChEBI" id="CHEBI:29035"/>
    </cofactor>
    <cofactor evidence="16">
        <name>Co(2+)</name>
        <dbReference type="ChEBI" id="CHEBI:48828"/>
    </cofactor>
    <text evidence="16">Binds 1 Mg(2+) ion per subunit. Can also utilize other divalent metal cations, such as Ca(2+), Mn(2+) and Co(2+).</text>
</comment>
<dbReference type="Pfam" id="PF00456">
    <property type="entry name" value="Transketolase_N"/>
    <property type="match status" value="1"/>
</dbReference>
<evidence type="ECO:0000256" key="10">
    <source>
        <dbReference type="NCBIfam" id="TIGR00232"/>
    </source>
</evidence>
<feature type="binding site" evidence="14">
    <location>
        <position position="189"/>
    </location>
    <ligand>
        <name>Mg(2+)</name>
        <dbReference type="ChEBI" id="CHEBI:18420"/>
    </ligand>
</feature>
<feature type="binding site" evidence="12">
    <location>
        <position position="520"/>
    </location>
    <ligand>
        <name>substrate</name>
    </ligand>
</feature>
<feature type="binding site" evidence="14">
    <location>
        <position position="157"/>
    </location>
    <ligand>
        <name>Mg(2+)</name>
        <dbReference type="ChEBI" id="CHEBI:18420"/>
    </ligand>
</feature>
<dbReference type="FunFam" id="3.40.50.970:FF:000004">
    <property type="entry name" value="Transketolase"/>
    <property type="match status" value="1"/>
</dbReference>
<feature type="binding site" evidence="12">
    <location>
        <position position="28"/>
    </location>
    <ligand>
        <name>substrate</name>
    </ligand>
</feature>
<keyword evidence="7 14" id="KW-0460">Magnesium</keyword>
<evidence type="ECO:0000256" key="3">
    <source>
        <dbReference type="ARBA" id="ARBA00013152"/>
    </source>
</evidence>
<dbReference type="PROSITE" id="PS00801">
    <property type="entry name" value="TRANSKETOLASE_1"/>
    <property type="match status" value="1"/>
</dbReference>
<dbReference type="FunFam" id="3.40.50.920:FF:000003">
    <property type="entry name" value="Transketolase"/>
    <property type="match status" value="1"/>
</dbReference>
<comment type="cofactor">
    <cofactor evidence="14">
        <name>Mg(2+)</name>
        <dbReference type="ChEBI" id="CHEBI:18420"/>
    </cofactor>
    <text evidence="14">Binds 1 Mg(2+) ion per subunit. Can also utilize other divalent metal cations, such as Ca(2+), Mn(2+) and Co(2+).</text>
</comment>
<dbReference type="AlphaFoldDB" id="A0A7X5HWB5"/>
<evidence type="ECO:0000256" key="15">
    <source>
        <dbReference type="PIRSR" id="PIRSR605478-5"/>
    </source>
</evidence>
<organism evidence="18 19">
    <name type="scientific">Anaerotalea alkaliphila</name>
    <dbReference type="NCBI Taxonomy" id="2662126"/>
    <lineage>
        <taxon>Bacteria</taxon>
        <taxon>Bacillati</taxon>
        <taxon>Bacillota</taxon>
        <taxon>Clostridia</taxon>
        <taxon>Eubacteriales</taxon>
        <taxon>Anaerotalea</taxon>
    </lineage>
</organism>
<evidence type="ECO:0000313" key="18">
    <source>
        <dbReference type="EMBL" id="NDL67845.1"/>
    </source>
</evidence>
<keyword evidence="19" id="KW-1185">Reference proteome</keyword>
<gene>
    <name evidence="18" type="primary">tkt</name>
    <name evidence="18" type="ORF">GXN74_08845</name>
</gene>
<dbReference type="SUPFAM" id="SSF52518">
    <property type="entry name" value="Thiamin diphosphate-binding fold (THDP-binding)"/>
    <property type="match status" value="2"/>
</dbReference>
<feature type="binding site" evidence="13">
    <location>
        <begin position="116"/>
        <end position="118"/>
    </location>
    <ligand>
        <name>thiamine diphosphate</name>
        <dbReference type="ChEBI" id="CHEBI:58937"/>
    </ligand>
</feature>
<dbReference type="SMART" id="SM00861">
    <property type="entry name" value="Transket_pyr"/>
    <property type="match status" value="1"/>
</dbReference>
<keyword evidence="6 14" id="KW-0479">Metal-binding</keyword>
<dbReference type="EC" id="2.2.1.1" evidence="3 10"/>
<evidence type="ECO:0000256" key="2">
    <source>
        <dbReference type="ARBA" id="ARBA00011738"/>
    </source>
</evidence>
<feature type="binding site" evidence="12">
    <location>
        <position position="469"/>
    </location>
    <ligand>
        <name>substrate</name>
    </ligand>
</feature>
<dbReference type="PANTHER" id="PTHR43522:SF2">
    <property type="entry name" value="TRANSKETOLASE 1-RELATED"/>
    <property type="match status" value="1"/>
</dbReference>
<dbReference type="Gene3D" id="3.40.50.920">
    <property type="match status" value="1"/>
</dbReference>
<feature type="active site" description="Proton donor" evidence="11">
    <location>
        <position position="411"/>
    </location>
</feature>
<feature type="binding site" evidence="12">
    <location>
        <position position="461"/>
    </location>
    <ligand>
        <name>substrate</name>
    </ligand>
</feature>
<dbReference type="PANTHER" id="PTHR43522">
    <property type="entry name" value="TRANSKETOLASE"/>
    <property type="match status" value="1"/>
</dbReference>
<evidence type="ECO:0000256" key="12">
    <source>
        <dbReference type="PIRSR" id="PIRSR605478-2"/>
    </source>
</evidence>
<dbReference type="InterPro" id="IPR005474">
    <property type="entry name" value="Transketolase_N"/>
</dbReference>
<comment type="cofactor">
    <cofactor evidence="13">
        <name>thiamine diphosphate</name>
        <dbReference type="ChEBI" id="CHEBI:58937"/>
    </cofactor>
    <text evidence="13">Binds 1 thiamine pyrophosphate per subunit. During the reaction, the substrate forms a covalent intermediate with the cofactor.</text>
</comment>
<dbReference type="PROSITE" id="PS00802">
    <property type="entry name" value="TRANSKETOLASE_2"/>
    <property type="match status" value="1"/>
</dbReference>
<dbReference type="InterPro" id="IPR049557">
    <property type="entry name" value="Transketolase_CS"/>
</dbReference>
<evidence type="ECO:0000256" key="8">
    <source>
        <dbReference type="ARBA" id="ARBA00023052"/>
    </source>
</evidence>